<proteinExistence type="inferred from homology"/>
<dbReference type="Pfam" id="PF03171">
    <property type="entry name" value="2OG-FeII_Oxy"/>
    <property type="match status" value="1"/>
</dbReference>
<dbReference type="OrthoDB" id="288590at2759"/>
<comment type="similarity">
    <text evidence="1">Belongs to the iron/ascorbate-dependent oxidoreductase family.</text>
</comment>
<dbReference type="Proteomes" id="UP001152320">
    <property type="component" value="Chromosome 12"/>
</dbReference>
<evidence type="ECO:0000259" key="2">
    <source>
        <dbReference type="PROSITE" id="PS51471"/>
    </source>
</evidence>
<keyword evidence="1" id="KW-0479">Metal-binding</keyword>
<dbReference type="PROSITE" id="PS51471">
    <property type="entry name" value="FE2OG_OXY"/>
    <property type="match status" value="1"/>
</dbReference>
<keyword evidence="3" id="KW-0223">Dioxygenase</keyword>
<name>A0A9Q1BS25_HOLLE</name>
<dbReference type="SUPFAM" id="SSF51197">
    <property type="entry name" value="Clavaminate synthase-like"/>
    <property type="match status" value="1"/>
</dbReference>
<dbReference type="GO" id="GO:0046872">
    <property type="term" value="F:metal ion binding"/>
    <property type="evidence" value="ECO:0007669"/>
    <property type="project" value="UniProtKB-KW"/>
</dbReference>
<keyword evidence="4" id="KW-1185">Reference proteome</keyword>
<reference evidence="3" key="1">
    <citation type="submission" date="2021-10" db="EMBL/GenBank/DDBJ databases">
        <title>Tropical sea cucumber genome reveals ecological adaptation and Cuvierian tubules defense mechanism.</title>
        <authorList>
            <person name="Chen T."/>
        </authorList>
    </citation>
    <scope>NUCLEOTIDE SEQUENCE</scope>
    <source>
        <strain evidence="3">Nanhai2018</strain>
        <tissue evidence="3">Muscle</tissue>
    </source>
</reference>
<accession>A0A9Q1BS25</accession>
<dbReference type="Gene3D" id="2.60.120.330">
    <property type="entry name" value="B-lactam Antibiotic, Isopenicillin N Synthase, Chain"/>
    <property type="match status" value="1"/>
</dbReference>
<keyword evidence="1" id="KW-0560">Oxidoreductase</keyword>
<feature type="domain" description="Fe2OG dioxygenase" evidence="2">
    <location>
        <begin position="95"/>
        <end position="196"/>
    </location>
</feature>
<dbReference type="GO" id="GO:0051213">
    <property type="term" value="F:dioxygenase activity"/>
    <property type="evidence" value="ECO:0007669"/>
    <property type="project" value="UniProtKB-KW"/>
</dbReference>
<dbReference type="InterPro" id="IPR005123">
    <property type="entry name" value="Oxoglu/Fe-dep_dioxygenase_dom"/>
</dbReference>
<dbReference type="InterPro" id="IPR044861">
    <property type="entry name" value="IPNS-like_FE2OG_OXY"/>
</dbReference>
<organism evidence="3 4">
    <name type="scientific">Holothuria leucospilota</name>
    <name type="common">Black long sea cucumber</name>
    <name type="synonym">Mertensiothuria leucospilota</name>
    <dbReference type="NCBI Taxonomy" id="206669"/>
    <lineage>
        <taxon>Eukaryota</taxon>
        <taxon>Metazoa</taxon>
        <taxon>Echinodermata</taxon>
        <taxon>Eleutherozoa</taxon>
        <taxon>Echinozoa</taxon>
        <taxon>Holothuroidea</taxon>
        <taxon>Aspidochirotacea</taxon>
        <taxon>Aspidochirotida</taxon>
        <taxon>Holothuriidae</taxon>
        <taxon>Holothuria</taxon>
    </lineage>
</organism>
<dbReference type="InterPro" id="IPR050231">
    <property type="entry name" value="Iron_ascorbate_oxido_reductase"/>
</dbReference>
<comment type="caution">
    <text evidence="3">The sequence shown here is derived from an EMBL/GenBank/DDBJ whole genome shotgun (WGS) entry which is preliminary data.</text>
</comment>
<dbReference type="InterPro" id="IPR027443">
    <property type="entry name" value="IPNS-like_sf"/>
</dbReference>
<evidence type="ECO:0000313" key="3">
    <source>
        <dbReference type="EMBL" id="KAJ8031566.1"/>
    </source>
</evidence>
<dbReference type="AlphaFoldDB" id="A0A9Q1BS25"/>
<evidence type="ECO:0000256" key="1">
    <source>
        <dbReference type="RuleBase" id="RU003682"/>
    </source>
</evidence>
<dbReference type="PANTHER" id="PTHR47990">
    <property type="entry name" value="2-OXOGLUTARATE (2OG) AND FE(II)-DEPENDENT OXYGENASE SUPERFAMILY PROTEIN-RELATED"/>
    <property type="match status" value="1"/>
</dbReference>
<dbReference type="EMBL" id="JAIZAY010000012">
    <property type="protein sequence ID" value="KAJ8031566.1"/>
    <property type="molecule type" value="Genomic_DNA"/>
</dbReference>
<gene>
    <name evidence="3" type="ORF">HOLleu_24797</name>
</gene>
<evidence type="ECO:0000313" key="4">
    <source>
        <dbReference type="Proteomes" id="UP001152320"/>
    </source>
</evidence>
<sequence>MDQERLDTTKRHLELKECYNYLPHDVQEIEPDVLRKTPECSELVNTLQKFFEHGKTLSNRVLELIARGLHLQDPYFFVKKHRYCGQKKGIVNVRSTYYPRINVSKVLEDQTRCGEHSDWGGITLLVQDAPGLEVRNLKGQWTPAPPIEGAILVLTGDLMQRWTSDRVIAAKHRVVFPASETEMQTSRQSITFFGHPDGDEIIECVDGSDIYRPIGSREYFDVKLKEIWTEDCQYSY</sequence>
<keyword evidence="1" id="KW-0408">Iron</keyword>
<protein>
    <submittedName>
        <fullName evidence="3">2-oxoglutarate-dependent dioxygenase htyE</fullName>
    </submittedName>
</protein>